<feature type="domain" description="Extracellular endo-alpha-(1-&gt;5)-L-arabinanase C-terminal" evidence="8">
    <location>
        <begin position="439"/>
        <end position="552"/>
    </location>
</feature>
<evidence type="ECO:0000256" key="1">
    <source>
        <dbReference type="ARBA" id="ARBA00004834"/>
    </source>
</evidence>
<dbReference type="InterPro" id="IPR050727">
    <property type="entry name" value="GH43_arabinanases"/>
</dbReference>
<feature type="chain" id="PRO_5041379895" description="Extracellular endo-alpha-(1-&gt;5)-L-arabinanase C-terminal domain-containing protein" evidence="7">
    <location>
        <begin position="21"/>
        <end position="772"/>
    </location>
</feature>
<evidence type="ECO:0000313" key="10">
    <source>
        <dbReference type="Proteomes" id="UP000887043"/>
    </source>
</evidence>
<dbReference type="PROSITE" id="PS51257">
    <property type="entry name" value="PROKAR_LIPOPROTEIN"/>
    <property type="match status" value="1"/>
</dbReference>
<dbReference type="InterPro" id="IPR032291">
    <property type="entry name" value="Abn2_C"/>
</dbReference>
<dbReference type="Gene3D" id="2.115.10.20">
    <property type="entry name" value="Glycosyl hydrolase domain, family 43"/>
    <property type="match status" value="1"/>
</dbReference>
<dbReference type="EMBL" id="BPTR01000001">
    <property type="protein sequence ID" value="GJG27598.1"/>
    <property type="molecule type" value="Genomic_DNA"/>
</dbReference>
<dbReference type="Proteomes" id="UP000887043">
    <property type="component" value="Unassembled WGS sequence"/>
</dbReference>
<evidence type="ECO:0000256" key="7">
    <source>
        <dbReference type="SAM" id="SignalP"/>
    </source>
</evidence>
<comment type="similarity">
    <text evidence="2">Belongs to the glycosyl hydrolase 43 family.</text>
</comment>
<keyword evidence="3" id="KW-0378">Hydrolase</keyword>
<feature type="active site" description="Proton donor" evidence="5">
    <location>
        <position position="312"/>
    </location>
</feature>
<protein>
    <recommendedName>
        <fullName evidence="8">Extracellular endo-alpha-(1-&gt;5)-L-arabinanase C-terminal domain-containing protein</fullName>
    </recommendedName>
</protein>
<dbReference type="RefSeq" id="WP_006282889.1">
    <property type="nucleotide sequence ID" value="NZ_BPTR01000001.1"/>
</dbReference>
<dbReference type="Pfam" id="PF16369">
    <property type="entry name" value="GH43_C"/>
    <property type="match status" value="1"/>
</dbReference>
<comment type="caution">
    <text evidence="9">The sequence shown here is derived from an EMBL/GenBank/DDBJ whole genome shotgun (WGS) entry which is preliminary data.</text>
</comment>
<dbReference type="InterPro" id="IPR006710">
    <property type="entry name" value="Glyco_hydro_43"/>
</dbReference>
<dbReference type="InterPro" id="IPR023296">
    <property type="entry name" value="Glyco_hydro_beta-prop_sf"/>
</dbReference>
<evidence type="ECO:0000256" key="3">
    <source>
        <dbReference type="ARBA" id="ARBA00022801"/>
    </source>
</evidence>
<organism evidence="9 10">
    <name type="scientific">Segatella bryantii</name>
    <name type="common">Prevotella bryantii</name>
    <dbReference type="NCBI Taxonomy" id="77095"/>
    <lineage>
        <taxon>Bacteria</taxon>
        <taxon>Pseudomonadati</taxon>
        <taxon>Bacteroidota</taxon>
        <taxon>Bacteroidia</taxon>
        <taxon>Bacteroidales</taxon>
        <taxon>Prevotellaceae</taxon>
        <taxon>Segatella</taxon>
    </lineage>
</organism>
<keyword evidence="7" id="KW-0732">Signal</keyword>
<dbReference type="SUPFAM" id="SSF75005">
    <property type="entry name" value="Arabinanase/levansucrase/invertase"/>
    <property type="match status" value="1"/>
</dbReference>
<evidence type="ECO:0000256" key="2">
    <source>
        <dbReference type="ARBA" id="ARBA00009865"/>
    </source>
</evidence>
<dbReference type="GO" id="GO:0004553">
    <property type="term" value="F:hydrolase activity, hydrolyzing O-glycosyl compounds"/>
    <property type="evidence" value="ECO:0007669"/>
    <property type="project" value="InterPro"/>
</dbReference>
<gene>
    <name evidence="9" type="ORF">PRRU23_12980</name>
</gene>
<sequence length="772" mass="85786">MNKPFLISIAFLSLACTSLAQTDGQQASNLRESYAETTVHDPSVVYDNAGTYYIFGSHLAVSKTTDLINWTSGVGGGETSACTLFANPSGHQVTYADAYNSNAVTRVKDYQGNEVTFGTYNIHDWQYTGDNIQGNQWAPDVIWNPTMRKWLMYMSVNGSNWCSAIVCLAADQIEGPYIYQGPVVFSGFQGTYIHNGYSASDDWKHTDLAIATGATSLPERYNVSTHWGTYWPNCIDPCVKYDNGKLYLTYGSWSGGIFQIQLDQNTGLRDYTAIYPYEINGEVTTPGAANANCTSDPYFGKKIAGGYYVSGEGPYIEKIGEYYYLFLSYGGLTSTGGYEMRVFRSKSIDGPYDNAIYSSYVKNFGTSGDKRGARILGAMGAWGANNEGELAQGHNSVLVDENGDAFLVYHSRFVDGGEGHQVRVRQLFVNENGYLVASPFRYTGKQTTQKDIESKRLFDETEIAGSYQLIVHPYRLDYEKKQVSEAITVTLTSDGKITGGKTGTWSFTDNSKSYIKLTIGGLNYFGVMIRQNVDKMVNTPAVAISAVCGTNNYQQAMWLYKVENSSDKLTTAYPTSVIKNTNSGWWQNFSQNQYAIELGDQLNFHFYNYSDKANNWHNWCLYGANVAPNDGGYKEYFGIRNDNYNNTAANNTGCTSDFNWDTFKEDMDGSLVDMTVTYSKDGLFTMKSVINTATGKKYNYSFEKTIDGAPSNILLFFVNEGSYIDGLTLGINSISCDDTLVQNGKTYNMQGQLVDDNYQGIVIRNGKKRISK</sequence>
<keyword evidence="4" id="KW-0326">Glycosidase</keyword>
<dbReference type="GO" id="GO:0005975">
    <property type="term" value="P:carbohydrate metabolic process"/>
    <property type="evidence" value="ECO:0007669"/>
    <property type="project" value="InterPro"/>
</dbReference>
<dbReference type="Gene3D" id="2.40.128.10">
    <property type="match status" value="1"/>
</dbReference>
<evidence type="ECO:0000259" key="8">
    <source>
        <dbReference type="Pfam" id="PF16369"/>
    </source>
</evidence>
<dbReference type="Pfam" id="PF04616">
    <property type="entry name" value="Glyco_hydro_43"/>
    <property type="match status" value="1"/>
</dbReference>
<feature type="signal peptide" evidence="7">
    <location>
        <begin position="1"/>
        <end position="20"/>
    </location>
</feature>
<dbReference type="PANTHER" id="PTHR43301">
    <property type="entry name" value="ARABINAN ENDO-1,5-ALPHA-L-ARABINOSIDASE"/>
    <property type="match status" value="1"/>
</dbReference>
<proteinExistence type="inferred from homology"/>
<reference evidence="9" key="1">
    <citation type="submission" date="2021-08" db="EMBL/GenBank/DDBJ databases">
        <title>Prevotella lacticifex sp. nov., isolated from rumen of cow.</title>
        <authorList>
            <person name="Shinkai T."/>
            <person name="Ikeyama N."/>
            <person name="Kumagai M."/>
            <person name="Ohmori H."/>
            <person name="Sakamoto M."/>
            <person name="Ohkuma M."/>
            <person name="Mitsumori M."/>
        </authorList>
    </citation>
    <scope>NUCLEOTIDE SEQUENCE</scope>
    <source>
        <strain evidence="9">DSM 11371</strain>
    </source>
</reference>
<evidence type="ECO:0000256" key="6">
    <source>
        <dbReference type="PIRSR" id="PIRSR606710-2"/>
    </source>
</evidence>
<feature type="active site" description="Proton acceptor" evidence="5">
    <location>
        <position position="41"/>
    </location>
</feature>
<feature type="site" description="Important for catalytic activity, responsible for pKa modulation of the active site Glu and correct orientation of both the proton donor and substrate" evidence="6">
    <location>
        <position position="236"/>
    </location>
</feature>
<accession>A0AA37HXQ4</accession>
<name>A0AA37HXQ4_SEGBR</name>
<dbReference type="PANTHER" id="PTHR43301:SF3">
    <property type="entry name" value="ARABINAN ENDO-1,5-ALPHA-L-ARABINOSIDASE A-RELATED"/>
    <property type="match status" value="1"/>
</dbReference>
<evidence type="ECO:0000256" key="5">
    <source>
        <dbReference type="PIRSR" id="PIRSR606710-1"/>
    </source>
</evidence>
<comment type="pathway">
    <text evidence="1">Glycan metabolism; L-arabinan degradation.</text>
</comment>
<dbReference type="AlphaFoldDB" id="A0AA37HXQ4"/>
<evidence type="ECO:0000256" key="4">
    <source>
        <dbReference type="ARBA" id="ARBA00023295"/>
    </source>
</evidence>
<evidence type="ECO:0000313" key="9">
    <source>
        <dbReference type="EMBL" id="GJG27598.1"/>
    </source>
</evidence>